<sequence length="126" mass="14798">MIKKEGEGWRIIFDSSRDNFSTLIGGETWAIELDKSEWKILVEVVMELCDQYKLVKEQLMGDEDITLELERRPWLAILNGDQYGWNLRLILSASGLFNRGAEVYWPRYVTNNVVNAMRSMWDSDYL</sequence>
<name>A0A0A2C3M6_PROMR</name>
<dbReference type="GO" id="GO:0006355">
    <property type="term" value="P:regulation of DNA-templated transcription"/>
    <property type="evidence" value="ECO:0007669"/>
    <property type="project" value="InterPro"/>
</dbReference>
<dbReference type="SUPFAM" id="SSF54447">
    <property type="entry name" value="ssDNA-binding transcriptional regulator domain"/>
    <property type="match status" value="1"/>
</dbReference>
<dbReference type="InterPro" id="IPR014947">
    <property type="entry name" value="DUF1818"/>
</dbReference>
<dbReference type="Proteomes" id="UP000030392">
    <property type="component" value="Unassembled WGS sequence"/>
</dbReference>
<evidence type="ECO:0008006" key="3">
    <source>
        <dbReference type="Google" id="ProtNLM"/>
    </source>
</evidence>
<dbReference type="Gene3D" id="2.30.31.10">
    <property type="entry name" value="Transcriptional Coactivator Pc4, Chain A"/>
    <property type="match status" value="1"/>
</dbReference>
<evidence type="ECO:0000313" key="1">
    <source>
        <dbReference type="EMBL" id="KGG20946.1"/>
    </source>
</evidence>
<evidence type="ECO:0000313" key="2">
    <source>
        <dbReference type="Proteomes" id="UP000030392"/>
    </source>
</evidence>
<accession>A0A0A2C3M6</accession>
<gene>
    <name evidence="1" type="ORF">EV03_0883</name>
</gene>
<dbReference type="GO" id="GO:0003677">
    <property type="term" value="F:DNA binding"/>
    <property type="evidence" value="ECO:0007669"/>
    <property type="project" value="InterPro"/>
</dbReference>
<reference evidence="2" key="1">
    <citation type="journal article" date="2014" name="Sci. Data">
        <title>Genomes of diverse isolates of the marine cyanobacterium Prochlorococcus.</title>
        <authorList>
            <person name="Biller S."/>
            <person name="Berube P."/>
            <person name="Thompson J."/>
            <person name="Kelly L."/>
            <person name="Roggensack S."/>
            <person name="Awad L."/>
            <person name="Roache-Johnson K."/>
            <person name="Ding H."/>
            <person name="Giovannoni S.J."/>
            <person name="Moore L.R."/>
            <person name="Chisholm S.W."/>
        </authorList>
    </citation>
    <scope>NUCLEOTIDE SEQUENCE [LARGE SCALE GENOMIC DNA]</scope>
    <source>
        <strain evidence="2">PAC1</strain>
    </source>
</reference>
<dbReference type="Pfam" id="PF08848">
    <property type="entry name" value="DUF1818"/>
    <property type="match status" value="1"/>
</dbReference>
<dbReference type="InterPro" id="IPR009044">
    <property type="entry name" value="ssDNA-bd_transcriptional_reg"/>
</dbReference>
<dbReference type="EMBL" id="JNAX01000010">
    <property type="protein sequence ID" value="KGG20946.1"/>
    <property type="molecule type" value="Genomic_DNA"/>
</dbReference>
<protein>
    <recommendedName>
        <fullName evidence="3">DUF1818 domain-containing protein</fullName>
    </recommendedName>
</protein>
<dbReference type="RefSeq" id="WP_036905511.1">
    <property type="nucleotide sequence ID" value="NZ_CP138967.1"/>
</dbReference>
<dbReference type="AlphaFoldDB" id="A0A0A2C3M6"/>
<proteinExistence type="predicted"/>
<organism evidence="1 2">
    <name type="scientific">Prochlorococcus marinus str. PAC1</name>
    <dbReference type="NCBI Taxonomy" id="59924"/>
    <lineage>
        <taxon>Bacteria</taxon>
        <taxon>Bacillati</taxon>
        <taxon>Cyanobacteriota</taxon>
        <taxon>Cyanophyceae</taxon>
        <taxon>Synechococcales</taxon>
        <taxon>Prochlorococcaceae</taxon>
        <taxon>Prochlorococcus</taxon>
    </lineage>
</organism>
<comment type="caution">
    <text evidence="1">The sequence shown here is derived from an EMBL/GenBank/DDBJ whole genome shotgun (WGS) entry which is preliminary data.</text>
</comment>